<dbReference type="PANTHER" id="PTHR30055:SF234">
    <property type="entry name" value="HTH-TYPE TRANSCRIPTIONAL REGULATOR BETI"/>
    <property type="match status" value="1"/>
</dbReference>
<keyword evidence="3" id="KW-0804">Transcription</keyword>
<keyword evidence="7" id="KW-1185">Reference proteome</keyword>
<protein>
    <submittedName>
        <fullName evidence="6">TetR/AcrR family transcriptional regulator</fullName>
    </submittedName>
</protein>
<dbReference type="AlphaFoldDB" id="A0A9X3ULL4"/>
<gene>
    <name evidence="6" type="ORF">OQ273_20145</name>
</gene>
<dbReference type="GO" id="GO:0003700">
    <property type="term" value="F:DNA-binding transcription factor activity"/>
    <property type="evidence" value="ECO:0007669"/>
    <property type="project" value="TreeGrafter"/>
</dbReference>
<dbReference type="InterPro" id="IPR001647">
    <property type="entry name" value="HTH_TetR"/>
</dbReference>
<keyword evidence="1" id="KW-0805">Transcription regulation</keyword>
<name>A0A9X3ULL4_9HYPH</name>
<feature type="DNA-binding region" description="H-T-H motif" evidence="4">
    <location>
        <begin position="38"/>
        <end position="57"/>
    </location>
</feature>
<sequence>MPDKLRTQPTQDRARLRIDEILSAARRLLVREGYEKFNTNLLAQESGCNIGTVYRYFPEKNGVIVAVYREWLAEAAAKNDEVLSAPGEWSHPADLAALHFEAFVDGLSDDDHKLAVELTKALFMNRHVRDADDLHKAGLIKAYRDVLTETGFSDVDPRLLDFWAELCFSLMLMVSMAPPAERSFVKRQAGQVIRSTINPGAGDKTG</sequence>
<dbReference type="PROSITE" id="PS50977">
    <property type="entry name" value="HTH_TETR_2"/>
    <property type="match status" value="1"/>
</dbReference>
<evidence type="ECO:0000256" key="3">
    <source>
        <dbReference type="ARBA" id="ARBA00023163"/>
    </source>
</evidence>
<dbReference type="InterPro" id="IPR050109">
    <property type="entry name" value="HTH-type_TetR-like_transc_reg"/>
</dbReference>
<dbReference type="SUPFAM" id="SSF46689">
    <property type="entry name" value="Homeodomain-like"/>
    <property type="match status" value="1"/>
</dbReference>
<evidence type="ECO:0000313" key="6">
    <source>
        <dbReference type="EMBL" id="MDA5400895.1"/>
    </source>
</evidence>
<dbReference type="GO" id="GO:0000976">
    <property type="term" value="F:transcription cis-regulatory region binding"/>
    <property type="evidence" value="ECO:0007669"/>
    <property type="project" value="TreeGrafter"/>
</dbReference>
<proteinExistence type="predicted"/>
<evidence type="ECO:0000256" key="2">
    <source>
        <dbReference type="ARBA" id="ARBA00023125"/>
    </source>
</evidence>
<dbReference type="Proteomes" id="UP001151234">
    <property type="component" value="Unassembled WGS sequence"/>
</dbReference>
<dbReference type="EMBL" id="JAPJZI010000001">
    <property type="protein sequence ID" value="MDA5400895.1"/>
    <property type="molecule type" value="Genomic_DNA"/>
</dbReference>
<reference evidence="6" key="1">
    <citation type="submission" date="2022-11" db="EMBL/GenBank/DDBJ databases">
        <title>Draft genome sequence of Hoeflea poritis E7-10 and Hoeflea prorocentri PM5-8, separated from scleractinian coral Porites lutea and marine dinoflagellate.</title>
        <authorList>
            <person name="Zhang G."/>
            <person name="Wei Q."/>
            <person name="Cai L."/>
        </authorList>
    </citation>
    <scope>NUCLEOTIDE SEQUENCE</scope>
    <source>
        <strain evidence="6">PM5-8</strain>
    </source>
</reference>
<dbReference type="InterPro" id="IPR009057">
    <property type="entry name" value="Homeodomain-like_sf"/>
</dbReference>
<accession>A0A9X3ULL4</accession>
<evidence type="ECO:0000259" key="5">
    <source>
        <dbReference type="PROSITE" id="PS50977"/>
    </source>
</evidence>
<dbReference type="RefSeq" id="WP_267992713.1">
    <property type="nucleotide sequence ID" value="NZ_JAPJZI010000001.1"/>
</dbReference>
<keyword evidence="2 4" id="KW-0238">DNA-binding</keyword>
<dbReference type="PANTHER" id="PTHR30055">
    <property type="entry name" value="HTH-TYPE TRANSCRIPTIONAL REGULATOR RUTR"/>
    <property type="match status" value="1"/>
</dbReference>
<evidence type="ECO:0000256" key="1">
    <source>
        <dbReference type="ARBA" id="ARBA00023015"/>
    </source>
</evidence>
<dbReference type="Pfam" id="PF00440">
    <property type="entry name" value="TetR_N"/>
    <property type="match status" value="1"/>
</dbReference>
<organism evidence="6 7">
    <name type="scientific">Hoeflea prorocentri</name>
    <dbReference type="NCBI Taxonomy" id="1922333"/>
    <lineage>
        <taxon>Bacteria</taxon>
        <taxon>Pseudomonadati</taxon>
        <taxon>Pseudomonadota</taxon>
        <taxon>Alphaproteobacteria</taxon>
        <taxon>Hyphomicrobiales</taxon>
        <taxon>Rhizobiaceae</taxon>
        <taxon>Hoeflea</taxon>
    </lineage>
</organism>
<comment type="caution">
    <text evidence="6">The sequence shown here is derived from an EMBL/GenBank/DDBJ whole genome shotgun (WGS) entry which is preliminary data.</text>
</comment>
<dbReference type="Gene3D" id="1.10.357.10">
    <property type="entry name" value="Tetracycline Repressor, domain 2"/>
    <property type="match status" value="1"/>
</dbReference>
<evidence type="ECO:0000256" key="4">
    <source>
        <dbReference type="PROSITE-ProRule" id="PRU00335"/>
    </source>
</evidence>
<dbReference type="PRINTS" id="PR00455">
    <property type="entry name" value="HTHTETR"/>
</dbReference>
<feature type="domain" description="HTH tetR-type" evidence="5">
    <location>
        <begin position="15"/>
        <end position="75"/>
    </location>
</feature>
<evidence type="ECO:0000313" key="7">
    <source>
        <dbReference type="Proteomes" id="UP001151234"/>
    </source>
</evidence>